<accession>A0A7J4IWA8</accession>
<sequence length="113" mass="13173">MDVVYSMGLEELNERERKLRSHIKKHCVLCMGRSRLHTNLSEKAPERTQVQAALKAMYDMYAERFESLRKMNAEGPEILAANNNRRIMLDIIDECKGCDRDSDRANRSLMQVK</sequence>
<gene>
    <name evidence="1" type="ORF">HA254_04030</name>
</gene>
<evidence type="ECO:0000313" key="2">
    <source>
        <dbReference type="Proteomes" id="UP000565078"/>
    </source>
</evidence>
<dbReference type="AlphaFoldDB" id="A0A7J4IWA8"/>
<dbReference type="EMBL" id="DUGC01000062">
    <property type="protein sequence ID" value="HIH09813.1"/>
    <property type="molecule type" value="Genomic_DNA"/>
</dbReference>
<organism evidence="1 2">
    <name type="scientific">Candidatus Iainarchaeum sp</name>
    <dbReference type="NCBI Taxonomy" id="3101447"/>
    <lineage>
        <taxon>Archaea</taxon>
        <taxon>Candidatus Iainarchaeota</taxon>
        <taxon>Candidatus Iainarchaeia</taxon>
        <taxon>Candidatus Iainarchaeales</taxon>
        <taxon>Candidatus Iainarchaeaceae</taxon>
        <taxon>Candidatus Iainarchaeum</taxon>
    </lineage>
</organism>
<protein>
    <submittedName>
        <fullName evidence="1">Uncharacterized protein</fullName>
    </submittedName>
</protein>
<comment type="caution">
    <text evidence="1">The sequence shown here is derived from an EMBL/GenBank/DDBJ whole genome shotgun (WGS) entry which is preliminary data.</text>
</comment>
<name>A0A7J4IWA8_9ARCH</name>
<proteinExistence type="predicted"/>
<evidence type="ECO:0000313" key="1">
    <source>
        <dbReference type="EMBL" id="HIH09813.1"/>
    </source>
</evidence>
<reference evidence="2" key="1">
    <citation type="journal article" date="2020" name="bioRxiv">
        <title>A rank-normalized archaeal taxonomy based on genome phylogeny resolves widespread incomplete and uneven classifications.</title>
        <authorList>
            <person name="Rinke C."/>
            <person name="Chuvochina M."/>
            <person name="Mussig A.J."/>
            <person name="Chaumeil P.-A."/>
            <person name="Waite D.W."/>
            <person name="Whitman W.B."/>
            <person name="Parks D.H."/>
            <person name="Hugenholtz P."/>
        </authorList>
    </citation>
    <scope>NUCLEOTIDE SEQUENCE [LARGE SCALE GENOMIC DNA]</scope>
</reference>
<dbReference type="Proteomes" id="UP000565078">
    <property type="component" value="Unassembled WGS sequence"/>
</dbReference>